<evidence type="ECO:0000256" key="9">
    <source>
        <dbReference type="ARBA" id="ARBA00022801"/>
    </source>
</evidence>
<evidence type="ECO:0000256" key="2">
    <source>
        <dbReference type="ARBA" id="ARBA00001947"/>
    </source>
</evidence>
<keyword evidence="12" id="KW-0732">Signal</keyword>
<evidence type="ECO:0000259" key="13">
    <source>
        <dbReference type="Pfam" id="PF01433"/>
    </source>
</evidence>
<comment type="cofactor">
    <cofactor evidence="2">
        <name>Zn(2+)</name>
        <dbReference type="ChEBI" id="CHEBI:29105"/>
    </cofactor>
</comment>
<dbReference type="GO" id="GO:0016020">
    <property type="term" value="C:membrane"/>
    <property type="evidence" value="ECO:0007669"/>
    <property type="project" value="TreeGrafter"/>
</dbReference>
<dbReference type="GO" id="GO:0016285">
    <property type="term" value="F:alanyl aminopeptidase activity"/>
    <property type="evidence" value="ECO:0007669"/>
    <property type="project" value="UniProtKB-EC"/>
</dbReference>
<reference evidence="15 16" key="1">
    <citation type="submission" date="2019-12" db="EMBL/GenBank/DDBJ databases">
        <authorList>
            <person name="Zhao J."/>
        </authorList>
    </citation>
    <scope>NUCLEOTIDE SEQUENCE [LARGE SCALE GENOMIC DNA]</scope>
    <source>
        <strain evidence="15 16">S-15</strain>
    </source>
</reference>
<evidence type="ECO:0000256" key="11">
    <source>
        <dbReference type="ARBA" id="ARBA00023049"/>
    </source>
</evidence>
<dbReference type="InterPro" id="IPR050344">
    <property type="entry name" value="Peptidase_M1_aminopeptidases"/>
</dbReference>
<dbReference type="GO" id="GO:0005615">
    <property type="term" value="C:extracellular space"/>
    <property type="evidence" value="ECO:0007669"/>
    <property type="project" value="TreeGrafter"/>
</dbReference>
<dbReference type="Gene3D" id="1.10.390.10">
    <property type="entry name" value="Neutral Protease Domain 2"/>
    <property type="match status" value="1"/>
</dbReference>
<comment type="similarity">
    <text evidence="3">Belongs to the peptidase M1 family.</text>
</comment>
<evidence type="ECO:0000259" key="14">
    <source>
        <dbReference type="Pfam" id="PF17900"/>
    </source>
</evidence>
<feature type="domain" description="Peptidase M1 membrane alanine aminopeptidase" evidence="13">
    <location>
        <begin position="254"/>
        <end position="453"/>
    </location>
</feature>
<dbReference type="PANTHER" id="PTHR11533">
    <property type="entry name" value="PROTEASE M1 ZINC METALLOPROTEASE"/>
    <property type="match status" value="1"/>
</dbReference>
<organism evidence="15 16">
    <name type="scientific">Acidiluteibacter ferrifornacis</name>
    <dbReference type="NCBI Taxonomy" id="2692424"/>
    <lineage>
        <taxon>Bacteria</taxon>
        <taxon>Pseudomonadati</taxon>
        <taxon>Bacteroidota</taxon>
        <taxon>Flavobacteriia</taxon>
        <taxon>Flavobacteriales</taxon>
        <taxon>Cryomorphaceae</taxon>
        <taxon>Acidiluteibacter</taxon>
    </lineage>
</organism>
<accession>A0A6N9NL44</accession>
<evidence type="ECO:0000256" key="7">
    <source>
        <dbReference type="ARBA" id="ARBA00022670"/>
    </source>
</evidence>
<dbReference type="Pfam" id="PF01433">
    <property type="entry name" value="Peptidase_M1"/>
    <property type="match status" value="1"/>
</dbReference>
<evidence type="ECO:0000256" key="10">
    <source>
        <dbReference type="ARBA" id="ARBA00022833"/>
    </source>
</evidence>
<evidence type="ECO:0000256" key="5">
    <source>
        <dbReference type="ARBA" id="ARBA00015611"/>
    </source>
</evidence>
<dbReference type="PRINTS" id="PR00756">
    <property type="entry name" value="ALADIPTASE"/>
</dbReference>
<keyword evidence="16" id="KW-1185">Reference proteome</keyword>
<keyword evidence="10" id="KW-0862">Zinc</keyword>
<evidence type="ECO:0000313" key="15">
    <source>
        <dbReference type="EMBL" id="NBG65305.1"/>
    </source>
</evidence>
<comment type="catalytic activity">
    <reaction evidence="1">
        <text>Release of an N-terminal amino acid, Xaa-|-Yaa- from a peptide, amide or arylamide. Xaa is preferably Ala, but may be most amino acids including Pro (slow action). When a terminal hydrophobic residue is followed by a prolyl residue, the two may be released as an intact Xaa-Pro dipeptide.</text>
        <dbReference type="EC" id="3.4.11.2"/>
    </reaction>
</comment>
<evidence type="ECO:0000256" key="6">
    <source>
        <dbReference type="ARBA" id="ARBA00022438"/>
    </source>
</evidence>
<dbReference type="PANTHER" id="PTHR11533:SF174">
    <property type="entry name" value="PUROMYCIN-SENSITIVE AMINOPEPTIDASE-RELATED"/>
    <property type="match status" value="1"/>
</dbReference>
<evidence type="ECO:0000313" key="16">
    <source>
        <dbReference type="Proteomes" id="UP000470771"/>
    </source>
</evidence>
<dbReference type="GO" id="GO:0006508">
    <property type="term" value="P:proteolysis"/>
    <property type="evidence" value="ECO:0007669"/>
    <property type="project" value="UniProtKB-KW"/>
</dbReference>
<dbReference type="RefSeq" id="WP_160632259.1">
    <property type="nucleotide sequence ID" value="NZ_WWNE01000004.1"/>
</dbReference>
<dbReference type="AlphaFoldDB" id="A0A6N9NL44"/>
<proteinExistence type="inferred from homology"/>
<dbReference type="InterPro" id="IPR014782">
    <property type="entry name" value="Peptidase_M1_dom"/>
</dbReference>
<keyword evidence="8" id="KW-0479">Metal-binding</keyword>
<dbReference type="GO" id="GO:0043171">
    <property type="term" value="P:peptide catabolic process"/>
    <property type="evidence" value="ECO:0007669"/>
    <property type="project" value="TreeGrafter"/>
</dbReference>
<comment type="caution">
    <text evidence="15">The sequence shown here is derived from an EMBL/GenBank/DDBJ whole genome shotgun (WGS) entry which is preliminary data.</text>
</comment>
<keyword evidence="6" id="KW-0031">Aminopeptidase</keyword>
<feature type="domain" description="Aminopeptidase N-like N-terminal" evidence="14">
    <location>
        <begin position="43"/>
        <end position="215"/>
    </location>
</feature>
<evidence type="ECO:0000256" key="12">
    <source>
        <dbReference type="SAM" id="SignalP"/>
    </source>
</evidence>
<feature type="signal peptide" evidence="12">
    <location>
        <begin position="1"/>
        <end position="19"/>
    </location>
</feature>
<protein>
    <recommendedName>
        <fullName evidence="5">Aminopeptidase N</fullName>
        <ecNumber evidence="4">3.4.11.2</ecNumber>
    </recommendedName>
</protein>
<dbReference type="CDD" id="cd09603">
    <property type="entry name" value="M1_APN_like"/>
    <property type="match status" value="1"/>
</dbReference>
<dbReference type="SUPFAM" id="SSF63737">
    <property type="entry name" value="Leukotriene A4 hydrolase N-terminal domain"/>
    <property type="match status" value="1"/>
</dbReference>
<evidence type="ECO:0000256" key="8">
    <source>
        <dbReference type="ARBA" id="ARBA00022723"/>
    </source>
</evidence>
<keyword evidence="7" id="KW-0645">Protease</keyword>
<evidence type="ECO:0000256" key="3">
    <source>
        <dbReference type="ARBA" id="ARBA00010136"/>
    </source>
</evidence>
<keyword evidence="9" id="KW-0378">Hydrolase</keyword>
<dbReference type="InterPro" id="IPR042097">
    <property type="entry name" value="Aminopeptidase_N-like_N_sf"/>
</dbReference>
<sequence length="800" mass="93344">MRKFLLTLSAVLLISSAFAQVVVRTFLEDENRVPRERFVDMQHLKLEVSFEPEKGLVKGKVEHQFTVLQKSVDHIELDAINMDIKSIKMGEEDLKYEYNDKIITIQFETALVWKSNHTLSITYEATPRKGLYFVGWNDPNNLSKKQIWSQGQGIDNRHWIPMFDDMTDKVISEMLVTMPEQYQVLSNGILKKSKSLKGGNKLWNYEISHPHAPYLIMLGIGEYEIEKRKSTSGVEMSLYYYKGEQNKVEPTYRHSVAMFDFFEEKFGVAYPWETYAQIPVQEFMYGAMENTTATIFGDFYLVDSNEFLDRNYVRVNAHELAHQWFGDMVTARTTTHAWLQESFATHFDMTYQGEAFGKDYFDFVRRGYIQQSLDASNKDLRPIAHSQAGTVRHYPKGALVLYMLKNVVGEEQFFSTIQYYLKKHAYGTVDTEDFLIAFQENLGLSLDWFWEQWVMKGGEPHYKVNFEELENEYRFEVKQIHERNELVGLFKMPIQFEVHFKDGSKVVKTEWIENESHSISLPKEESKKVDFVLFDPNNEIIKAVTFNKPLEQLKAQATNAPNAVDRYEALIELRGVLTPAEVARMFEKETSTDVKSELVIHAMMDLSFPENYEVFSKAFSMDDVEVHKTILNNTIIIDEVREHLYVSLLSSSSNIIAEKALDLLCFYRLKDVDKYLELSKSRIGNRSKNVRIKWLEWSYMTTQNEDHLDELISYLSNSYEFITRTNAAAALERMNVMNEQGITHLIDGLFSPNSRLRGPLNGTVKHFYNQTMYQLMIRNVILSNDWSEKELNTLKKFLVH</sequence>
<dbReference type="InterPro" id="IPR045357">
    <property type="entry name" value="Aminopeptidase_N-like_N"/>
</dbReference>
<dbReference type="GO" id="GO:0070006">
    <property type="term" value="F:metalloaminopeptidase activity"/>
    <property type="evidence" value="ECO:0007669"/>
    <property type="project" value="TreeGrafter"/>
</dbReference>
<evidence type="ECO:0000256" key="4">
    <source>
        <dbReference type="ARBA" id="ARBA00012564"/>
    </source>
</evidence>
<keyword evidence="11" id="KW-0482">Metalloprotease</keyword>
<dbReference type="GO" id="GO:0005737">
    <property type="term" value="C:cytoplasm"/>
    <property type="evidence" value="ECO:0007669"/>
    <property type="project" value="TreeGrafter"/>
</dbReference>
<dbReference type="GO" id="GO:0008270">
    <property type="term" value="F:zinc ion binding"/>
    <property type="evidence" value="ECO:0007669"/>
    <property type="project" value="InterPro"/>
</dbReference>
<evidence type="ECO:0000256" key="1">
    <source>
        <dbReference type="ARBA" id="ARBA00000098"/>
    </source>
</evidence>
<dbReference type="Proteomes" id="UP000470771">
    <property type="component" value="Unassembled WGS sequence"/>
</dbReference>
<dbReference type="EC" id="3.4.11.2" evidence="4"/>
<dbReference type="GO" id="GO:0042277">
    <property type="term" value="F:peptide binding"/>
    <property type="evidence" value="ECO:0007669"/>
    <property type="project" value="TreeGrafter"/>
</dbReference>
<dbReference type="SUPFAM" id="SSF55486">
    <property type="entry name" value="Metalloproteases ('zincins'), catalytic domain"/>
    <property type="match status" value="1"/>
</dbReference>
<name>A0A6N9NL44_9FLAO</name>
<dbReference type="Gene3D" id="2.60.40.1730">
    <property type="entry name" value="tricorn interacting facor f3 domain"/>
    <property type="match status" value="1"/>
</dbReference>
<dbReference type="InterPro" id="IPR027268">
    <property type="entry name" value="Peptidase_M4/M1_CTD_sf"/>
</dbReference>
<gene>
    <name evidence="15" type="ORF">GQN54_04205</name>
</gene>
<feature type="chain" id="PRO_5026766651" description="Aminopeptidase N" evidence="12">
    <location>
        <begin position="20"/>
        <end position="800"/>
    </location>
</feature>
<dbReference type="EMBL" id="WWNE01000004">
    <property type="protein sequence ID" value="NBG65305.1"/>
    <property type="molecule type" value="Genomic_DNA"/>
</dbReference>
<dbReference type="InterPro" id="IPR001930">
    <property type="entry name" value="Peptidase_M1"/>
</dbReference>
<dbReference type="Pfam" id="PF17900">
    <property type="entry name" value="Peptidase_M1_N"/>
    <property type="match status" value="1"/>
</dbReference>